<feature type="region of interest" description="Disordered" evidence="2">
    <location>
        <begin position="891"/>
        <end position="938"/>
    </location>
</feature>
<sequence length="954" mass="109861">MMLNTFIQKKEMLGSRMQNPGEVLELKRDIIAEYCRKSFRPRPHHLLSPDGLTFLNLWFVPHPAEVLIMFKMLPEKAALRALHLSLEIVGAFHDVVSYLLAFAQLGNSPSPFSALNPEPLTPDWGGTERIGSELREIQKMIDSLQNPLDPSEVAQLLAAYREVMFLQFDAAIRHRLRETFLSSGNVSAYQNVTDRMSHALPPLNNSAIQSAFASQLWLPQFLDPQSCRTLMHFPWRTFLMDGRLFPVTINNSINVNYNMQLCLCNLSDADRKVAHGELTAMQFLMEDVLQNCYSSADEDHTDCQASLAKSKQNLAEMIDTSTNWLQSSKKMCKHLLRHQDPVLSCNLLRSFLILWKQLEMLKAEWGRLKLRTEDINTVPLYKEFCEQYGTDILHPAMKAIAREMGTEENFGGPVTSTQHILPPKGASEIEMKVYQLQKLLESLEIHMIHDVQKKIKLEMTLVTSERARQESSLPTELWKHRVMQENFSVVRPQIVETFVQRLMENYQESDTEVTFKKSHLQQCLTVLGCDIMAREHSNFETYSMFYENILQQLHHLLYQKEQIAGLSHGMIMEITALRAQVADLEEENLSLKEKIRKEVRDEYESLVQNLFVTCVHLKGKLDVYRLSIEQRVLGIISEVRREGVDSMIDLKKKFGSSENNGDLKEYLSKQEQLQLLQDENIRLSKLVCKLKALNCWKQTTQKAGLSAKLRDAEKEAVQNKKECLNAKMMAEQEVTSFEGQLTSIRKALVKSQADNDKLKKLLHKQKQMLLEMGHQMTQEARKREILSAVKAENVEKMLEEIEEKEQRLECLTKRAEKPSKIGQLQQKRVKKEMHEIGSQLTQERSFKLETFQPADELPCQVYGLEASQRNVTAGSAAQVQRNRPPASTLLADYKQRPSNPDPRSSTVKRRNTQRPKTVPSRWKESATERPLPHLNEKSLPTVFLQLQEQRLVQK</sequence>
<feature type="coiled-coil region" evidence="1">
    <location>
        <begin position="702"/>
        <end position="734"/>
    </location>
</feature>
<evidence type="ECO:0008006" key="5">
    <source>
        <dbReference type="Google" id="ProtNLM"/>
    </source>
</evidence>
<name>A0A8C3C2A6_CAIMO</name>
<organism evidence="3 4">
    <name type="scientific">Cairina moschata</name>
    <name type="common">Muscovy duck</name>
    <dbReference type="NCBI Taxonomy" id="8855"/>
    <lineage>
        <taxon>Eukaryota</taxon>
        <taxon>Metazoa</taxon>
        <taxon>Chordata</taxon>
        <taxon>Craniata</taxon>
        <taxon>Vertebrata</taxon>
        <taxon>Euteleostomi</taxon>
        <taxon>Archelosauria</taxon>
        <taxon>Archosauria</taxon>
        <taxon>Dinosauria</taxon>
        <taxon>Saurischia</taxon>
        <taxon>Theropoda</taxon>
        <taxon>Coelurosauria</taxon>
        <taxon>Aves</taxon>
        <taxon>Neognathae</taxon>
        <taxon>Galloanserae</taxon>
        <taxon>Anseriformes</taxon>
        <taxon>Anatidae</taxon>
        <taxon>Anatinae</taxon>
        <taxon>Cairina</taxon>
    </lineage>
</organism>
<reference evidence="3" key="3">
    <citation type="submission" date="2025-09" db="UniProtKB">
        <authorList>
            <consortium name="Ensembl"/>
        </authorList>
    </citation>
    <scope>IDENTIFICATION</scope>
</reference>
<keyword evidence="1" id="KW-0175">Coiled coil</keyword>
<dbReference type="PANTHER" id="PTHR33331">
    <property type="entry name" value="COILED-COIL DOMAIN-CONTAINING PROTEIN 162"/>
    <property type="match status" value="1"/>
</dbReference>
<evidence type="ECO:0000256" key="2">
    <source>
        <dbReference type="SAM" id="MobiDB-lite"/>
    </source>
</evidence>
<dbReference type="PANTHER" id="PTHR33331:SF13">
    <property type="entry name" value="COILED-COIL DOMAIN CONTAINING 162"/>
    <property type="match status" value="1"/>
</dbReference>
<reference evidence="3" key="1">
    <citation type="submission" date="2018-09" db="EMBL/GenBank/DDBJ databases">
        <title>Common duck and Muscovy duck high density SNP chip.</title>
        <authorList>
            <person name="Vignal A."/>
            <person name="Thebault N."/>
            <person name="Warren W.C."/>
        </authorList>
    </citation>
    <scope>NUCLEOTIDE SEQUENCE [LARGE SCALE GENOMIC DNA]</scope>
</reference>
<feature type="compositionally biased region" description="Polar residues" evidence="2">
    <location>
        <begin position="896"/>
        <end position="905"/>
    </location>
</feature>
<evidence type="ECO:0000256" key="1">
    <source>
        <dbReference type="SAM" id="Coils"/>
    </source>
</evidence>
<feature type="coiled-coil region" evidence="1">
    <location>
        <begin position="574"/>
        <end position="601"/>
    </location>
</feature>
<feature type="compositionally biased region" description="Basic and acidic residues" evidence="2">
    <location>
        <begin position="921"/>
        <end position="936"/>
    </location>
</feature>
<evidence type="ECO:0000313" key="3">
    <source>
        <dbReference type="Ensembl" id="ENSCMMP00000013397.1"/>
    </source>
</evidence>
<keyword evidence="4" id="KW-1185">Reference proteome</keyword>
<reference evidence="3" key="2">
    <citation type="submission" date="2025-08" db="UniProtKB">
        <authorList>
            <consortium name="Ensembl"/>
        </authorList>
    </citation>
    <scope>IDENTIFICATION</scope>
</reference>
<protein>
    <recommendedName>
        <fullName evidence="5">Coiled-coil domain-containing protein 162</fullName>
    </recommendedName>
</protein>
<dbReference type="InterPro" id="IPR040401">
    <property type="entry name" value="CCDC162"/>
</dbReference>
<feature type="coiled-coil region" evidence="1">
    <location>
        <begin position="787"/>
        <end position="814"/>
    </location>
</feature>
<dbReference type="Ensembl" id="ENSCMMT00000014767.1">
    <property type="protein sequence ID" value="ENSCMMP00000013397.1"/>
    <property type="gene ID" value="ENSCMMG00000008375.1"/>
</dbReference>
<dbReference type="AlphaFoldDB" id="A0A8C3C2A6"/>
<proteinExistence type="predicted"/>
<evidence type="ECO:0000313" key="4">
    <source>
        <dbReference type="Proteomes" id="UP000694556"/>
    </source>
</evidence>
<accession>A0A8C3C2A6</accession>
<dbReference type="Proteomes" id="UP000694556">
    <property type="component" value="Chromosome 3"/>
</dbReference>